<accession>A0A9D1PQ02</accession>
<reference evidence="3" key="2">
    <citation type="submission" date="2021-04" db="EMBL/GenBank/DDBJ databases">
        <authorList>
            <person name="Gilroy R."/>
        </authorList>
    </citation>
    <scope>NUCLEOTIDE SEQUENCE</scope>
    <source>
        <strain evidence="3">CHK169-2315</strain>
    </source>
</reference>
<organism evidence="3 4">
    <name type="scientific">Candidatus Pseudogracilibacillus intestinigallinarum</name>
    <dbReference type="NCBI Taxonomy" id="2838742"/>
    <lineage>
        <taxon>Bacteria</taxon>
        <taxon>Bacillati</taxon>
        <taxon>Bacillota</taxon>
        <taxon>Bacilli</taxon>
        <taxon>Bacillales</taxon>
        <taxon>Bacillaceae</taxon>
        <taxon>Pseudogracilibacillus</taxon>
    </lineage>
</organism>
<protein>
    <submittedName>
        <fullName evidence="3">KinB-signaling pathway activation protein</fullName>
    </submittedName>
</protein>
<proteinExistence type="predicted"/>
<feature type="transmembrane region" description="Helical" evidence="2">
    <location>
        <begin position="84"/>
        <end position="104"/>
    </location>
</feature>
<feature type="transmembrane region" description="Helical" evidence="2">
    <location>
        <begin position="165"/>
        <end position="183"/>
    </location>
</feature>
<feature type="region of interest" description="Disordered" evidence="1">
    <location>
        <begin position="244"/>
        <end position="272"/>
    </location>
</feature>
<dbReference type="Pfam" id="PF14089">
    <property type="entry name" value="KbaA"/>
    <property type="match status" value="1"/>
</dbReference>
<evidence type="ECO:0000256" key="2">
    <source>
        <dbReference type="SAM" id="Phobius"/>
    </source>
</evidence>
<evidence type="ECO:0000256" key="1">
    <source>
        <dbReference type="SAM" id="MobiDB-lite"/>
    </source>
</evidence>
<dbReference type="InterPro" id="IPR024164">
    <property type="entry name" value="KinB-signalling_activ"/>
</dbReference>
<name>A0A9D1PQ02_9BACI</name>
<dbReference type="GO" id="GO:0045881">
    <property type="term" value="P:positive regulation of sporulation resulting in formation of a cellular spore"/>
    <property type="evidence" value="ECO:0007669"/>
    <property type="project" value="InterPro"/>
</dbReference>
<feature type="transmembrane region" description="Helical" evidence="2">
    <location>
        <begin position="110"/>
        <end position="128"/>
    </location>
</feature>
<keyword evidence="2" id="KW-0812">Transmembrane</keyword>
<gene>
    <name evidence="3" type="ORF">H9895_10065</name>
</gene>
<dbReference type="Proteomes" id="UP000823937">
    <property type="component" value="Unassembled WGS sequence"/>
</dbReference>
<feature type="transmembrane region" description="Helical" evidence="2">
    <location>
        <begin position="48"/>
        <end position="72"/>
    </location>
</feature>
<feature type="transmembrane region" description="Helical" evidence="2">
    <location>
        <begin position="140"/>
        <end position="159"/>
    </location>
</feature>
<sequence>MNSRKLVHMFFKTLIYGGLAGLLTSFIVKWGEYANFLQPFDAIELLGVFLFFLGYALVFTVVAQTGFFAYLFVHRFGQGFFKSYWPMVQILVILFALFDLIYLSSKEIPLMFKIGMTIVVLVFGIIIARIKVKETNPSAFIPTLFVMVVVTALELTLVLRPADTAFITLMLVPVLVATAYQILQLHKVTAVDEEHRARIHNRRMERIAKQKEKLEAEGKEEQLKKVEEKEQQIIAAEKEAVLARQRAAREKRKLEQQQRGTKKKRPKKKRKK</sequence>
<keyword evidence="2" id="KW-0472">Membrane</keyword>
<reference evidence="3" key="1">
    <citation type="journal article" date="2021" name="PeerJ">
        <title>Extensive microbial diversity within the chicken gut microbiome revealed by metagenomics and culture.</title>
        <authorList>
            <person name="Gilroy R."/>
            <person name="Ravi A."/>
            <person name="Getino M."/>
            <person name="Pursley I."/>
            <person name="Horton D.L."/>
            <person name="Alikhan N.F."/>
            <person name="Baker D."/>
            <person name="Gharbi K."/>
            <person name="Hall N."/>
            <person name="Watson M."/>
            <person name="Adriaenssens E.M."/>
            <person name="Foster-Nyarko E."/>
            <person name="Jarju S."/>
            <person name="Secka A."/>
            <person name="Antonio M."/>
            <person name="Oren A."/>
            <person name="Chaudhuri R.R."/>
            <person name="La Ragione R."/>
            <person name="Hildebrand F."/>
            <person name="Pallen M.J."/>
        </authorList>
    </citation>
    <scope>NUCLEOTIDE SEQUENCE</scope>
    <source>
        <strain evidence="3">CHK169-2315</strain>
    </source>
</reference>
<feature type="compositionally biased region" description="Basic residues" evidence="1">
    <location>
        <begin position="260"/>
        <end position="272"/>
    </location>
</feature>
<evidence type="ECO:0000313" key="3">
    <source>
        <dbReference type="EMBL" id="HIV75413.1"/>
    </source>
</evidence>
<dbReference type="SMART" id="SM01251">
    <property type="entry name" value="KbaA"/>
    <property type="match status" value="1"/>
</dbReference>
<feature type="transmembrane region" description="Helical" evidence="2">
    <location>
        <begin position="9"/>
        <end position="28"/>
    </location>
</feature>
<dbReference type="AlphaFoldDB" id="A0A9D1PQ02"/>
<evidence type="ECO:0000313" key="4">
    <source>
        <dbReference type="Proteomes" id="UP000823937"/>
    </source>
</evidence>
<comment type="caution">
    <text evidence="3">The sequence shown here is derived from an EMBL/GenBank/DDBJ whole genome shotgun (WGS) entry which is preliminary data.</text>
</comment>
<keyword evidence="2" id="KW-1133">Transmembrane helix</keyword>
<dbReference type="EMBL" id="DXHX01000140">
    <property type="protein sequence ID" value="HIV75413.1"/>
    <property type="molecule type" value="Genomic_DNA"/>
</dbReference>